<dbReference type="AlphaFoldDB" id="A0A4R6V887"/>
<dbReference type="InterPro" id="IPR012349">
    <property type="entry name" value="Split_barrel_FMN-bd"/>
</dbReference>
<dbReference type="Gene3D" id="2.30.110.10">
    <property type="entry name" value="Electron Transport, Fmn-binding Protein, Chain A"/>
    <property type="match status" value="1"/>
</dbReference>
<proteinExistence type="predicted"/>
<dbReference type="InterPro" id="IPR019965">
    <property type="entry name" value="PPOX_F420-dep_Rv2061_put"/>
</dbReference>
<organism evidence="1 2">
    <name type="scientific">Actinorugispora endophytica</name>
    <dbReference type="NCBI Taxonomy" id="1605990"/>
    <lineage>
        <taxon>Bacteria</taxon>
        <taxon>Bacillati</taxon>
        <taxon>Actinomycetota</taxon>
        <taxon>Actinomycetes</taxon>
        <taxon>Streptosporangiales</taxon>
        <taxon>Nocardiopsidaceae</taxon>
        <taxon>Actinorugispora</taxon>
    </lineage>
</organism>
<sequence length="141" mass="15996">MSAATLLKEFRHYKTALLTTYHRDGTTAVDTPVSIVLDGDSLLFRAGRESGTAARVAAHPLVDLRTCTFRGEPTGKPLRGEVRLLEGEKAVRAARMLERRHPMLRRWAMPLSDRLLRYRPLHYELRIVGDDEVESSEGWPD</sequence>
<dbReference type="Proteomes" id="UP000295281">
    <property type="component" value="Unassembled WGS sequence"/>
</dbReference>
<reference evidence="1 2" key="1">
    <citation type="submission" date="2019-03" db="EMBL/GenBank/DDBJ databases">
        <title>Genomic Encyclopedia of Type Strains, Phase IV (KMG-IV): sequencing the most valuable type-strain genomes for metagenomic binning, comparative biology and taxonomic classification.</title>
        <authorList>
            <person name="Goeker M."/>
        </authorList>
    </citation>
    <scope>NUCLEOTIDE SEQUENCE [LARGE SCALE GENOMIC DNA]</scope>
    <source>
        <strain evidence="1 2">DSM 46770</strain>
    </source>
</reference>
<dbReference type="SUPFAM" id="SSF50475">
    <property type="entry name" value="FMN-binding split barrel"/>
    <property type="match status" value="1"/>
</dbReference>
<protein>
    <recommendedName>
        <fullName evidence="3">Pyridoxamine 5'-phosphate oxidase putative domain-containing protein</fullName>
    </recommendedName>
</protein>
<dbReference type="OrthoDB" id="5738083at2"/>
<accession>A0A4R6V887</accession>
<dbReference type="NCBIfam" id="TIGR03666">
    <property type="entry name" value="Rv2061_F420"/>
    <property type="match status" value="1"/>
</dbReference>
<comment type="caution">
    <text evidence="1">The sequence shown here is derived from an EMBL/GenBank/DDBJ whole genome shotgun (WGS) entry which is preliminary data.</text>
</comment>
<keyword evidence="2" id="KW-1185">Reference proteome</keyword>
<evidence type="ECO:0000313" key="1">
    <source>
        <dbReference type="EMBL" id="TDQ55482.1"/>
    </source>
</evidence>
<dbReference type="EMBL" id="SNYN01000001">
    <property type="protein sequence ID" value="TDQ55482.1"/>
    <property type="molecule type" value="Genomic_DNA"/>
</dbReference>
<name>A0A4R6V887_9ACTN</name>
<gene>
    <name evidence="1" type="ORF">EV190_101812</name>
</gene>
<dbReference type="RefSeq" id="WP_133739989.1">
    <property type="nucleotide sequence ID" value="NZ_SNYN01000001.1"/>
</dbReference>
<evidence type="ECO:0008006" key="3">
    <source>
        <dbReference type="Google" id="ProtNLM"/>
    </source>
</evidence>
<evidence type="ECO:0000313" key="2">
    <source>
        <dbReference type="Proteomes" id="UP000295281"/>
    </source>
</evidence>